<dbReference type="EMBL" id="JAFEMO010000007">
    <property type="protein sequence ID" value="KAH7567135.1"/>
    <property type="molecule type" value="Genomic_DNA"/>
</dbReference>
<dbReference type="PANTHER" id="PTHR33306:SF40">
    <property type="entry name" value="EXPRESSED PROTEIN"/>
    <property type="match status" value="1"/>
</dbReference>
<accession>A0ABQ8HS02</accession>
<organism evidence="2 3">
    <name type="scientific">Xanthoceras sorbifolium</name>
    <dbReference type="NCBI Taxonomy" id="99658"/>
    <lineage>
        <taxon>Eukaryota</taxon>
        <taxon>Viridiplantae</taxon>
        <taxon>Streptophyta</taxon>
        <taxon>Embryophyta</taxon>
        <taxon>Tracheophyta</taxon>
        <taxon>Spermatophyta</taxon>
        <taxon>Magnoliopsida</taxon>
        <taxon>eudicotyledons</taxon>
        <taxon>Gunneridae</taxon>
        <taxon>Pentapetalae</taxon>
        <taxon>rosids</taxon>
        <taxon>malvids</taxon>
        <taxon>Sapindales</taxon>
        <taxon>Sapindaceae</taxon>
        <taxon>Xanthoceroideae</taxon>
        <taxon>Xanthoceras</taxon>
    </lineage>
</organism>
<dbReference type="PANTHER" id="PTHR33306">
    <property type="entry name" value="EXPRESSED PROTEIN-RELATED-RELATED"/>
    <property type="match status" value="1"/>
</dbReference>
<feature type="transmembrane region" description="Helical" evidence="1">
    <location>
        <begin position="30"/>
        <end position="48"/>
    </location>
</feature>
<keyword evidence="1" id="KW-0812">Transmembrane</keyword>
<comment type="caution">
    <text evidence="2">The sequence shown here is derived from an EMBL/GenBank/DDBJ whole genome shotgun (WGS) entry which is preliminary data.</text>
</comment>
<keyword evidence="3" id="KW-1185">Reference proteome</keyword>
<sequence length="128" mass="14522">MGWLWGDRRGPAWKRGWADQTLASMSAPPWPLLAIFGIVFLLLSLSSYVNYRLQMQQNMINLKIFLLFLPVLLIFAAQIAWSLKPIRKHDLADGTGSNFPWSVAVLVAVLLALVSYQSRVQSMWTPSF</sequence>
<feature type="transmembrane region" description="Helical" evidence="1">
    <location>
        <begin position="99"/>
        <end position="116"/>
    </location>
</feature>
<feature type="transmembrane region" description="Helical" evidence="1">
    <location>
        <begin position="60"/>
        <end position="79"/>
    </location>
</feature>
<evidence type="ECO:0000313" key="3">
    <source>
        <dbReference type="Proteomes" id="UP000827721"/>
    </source>
</evidence>
<name>A0ABQ8HS02_9ROSI</name>
<keyword evidence="1" id="KW-0472">Membrane</keyword>
<keyword evidence="1" id="KW-1133">Transmembrane helix</keyword>
<dbReference type="Proteomes" id="UP000827721">
    <property type="component" value="Unassembled WGS sequence"/>
</dbReference>
<gene>
    <name evidence="2" type="ORF">JRO89_XS07G0022200</name>
</gene>
<proteinExistence type="predicted"/>
<protein>
    <submittedName>
        <fullName evidence="2">Uncharacterized protein</fullName>
    </submittedName>
</protein>
<evidence type="ECO:0000313" key="2">
    <source>
        <dbReference type="EMBL" id="KAH7567135.1"/>
    </source>
</evidence>
<evidence type="ECO:0000256" key="1">
    <source>
        <dbReference type="SAM" id="Phobius"/>
    </source>
</evidence>
<reference evidence="2 3" key="1">
    <citation type="submission" date="2021-02" db="EMBL/GenBank/DDBJ databases">
        <title>Plant Genome Project.</title>
        <authorList>
            <person name="Zhang R.-G."/>
        </authorList>
    </citation>
    <scope>NUCLEOTIDE SEQUENCE [LARGE SCALE GENOMIC DNA]</scope>
    <source>
        <tissue evidence="2">Leaves</tissue>
    </source>
</reference>